<keyword evidence="1" id="KW-0812">Transmembrane</keyword>
<dbReference type="CDD" id="cd00038">
    <property type="entry name" value="CAP_ED"/>
    <property type="match status" value="1"/>
</dbReference>
<protein>
    <recommendedName>
        <fullName evidence="2">Cyclic nucleotide-binding domain-containing protein</fullName>
    </recommendedName>
</protein>
<keyword evidence="1" id="KW-1133">Transmembrane helix</keyword>
<feature type="transmembrane region" description="Helical" evidence="1">
    <location>
        <begin position="113"/>
        <end position="134"/>
    </location>
</feature>
<dbReference type="PROSITE" id="PS00889">
    <property type="entry name" value="CNMP_BINDING_2"/>
    <property type="match status" value="1"/>
</dbReference>
<proteinExistence type="predicted"/>
<feature type="domain" description="Cyclic nucleotide-binding" evidence="2">
    <location>
        <begin position="171"/>
        <end position="268"/>
    </location>
</feature>
<dbReference type="InterPro" id="IPR014710">
    <property type="entry name" value="RmlC-like_jellyroll"/>
</dbReference>
<feature type="transmembrane region" description="Helical" evidence="1">
    <location>
        <begin position="439"/>
        <end position="460"/>
    </location>
</feature>
<dbReference type="Gene3D" id="2.60.120.10">
    <property type="entry name" value="Jelly Rolls"/>
    <property type="match status" value="1"/>
</dbReference>
<evidence type="ECO:0000313" key="3">
    <source>
        <dbReference type="EMBL" id="SVB01247.1"/>
    </source>
</evidence>
<dbReference type="InterPro" id="IPR018488">
    <property type="entry name" value="cNMP-bd_CS"/>
</dbReference>
<sequence length="491" mass="51504">VRQFLAGLIQIGRAILQARVLIDSGATKGEKDTMENQYLLWAIILGGLSAASLPLGSLLGLNWHPSNKTIGALTAFGGGALIAALAVELVAPTAMHLMHAEGAAARSEASHHLVNMLIGAVIGGLLFASLDSIINSKGGFLRKTSSTISYFTNKKAARRKQIIEHLGSSELIRHLPLDMVEDVVNKVNERNFAAGELLFSEGDAGDVVYFIEAGVVSVSRATEHVADLESGDVLGEIAMVTGAPRTATATAKEDTLLLALPKDDFDHLRKESPEFESAAQALAASRLQELVDRDDVEADAALWANQAIARLSEETVVPSDTQLQEASEEHGGAPMAIWLGILLDGIPESFVIGSALVVSITAAIAQSGADSVTFATMVPYTLIAGLFLANFPEAMSSSIGMQKQGWGRPRVFFMWFSLMVMTSIGAGFGYWLGGSVGHGVVVLIEGLAAGAMLTMIAAAMIPEAVHLGGSSITGLGTLAGFLSAVAFKLLE</sequence>
<dbReference type="PANTHER" id="PTHR23011">
    <property type="entry name" value="CYCLIC NUCLEOTIDE-BINDING DOMAIN CONTAINING PROTEIN"/>
    <property type="match status" value="1"/>
</dbReference>
<feature type="transmembrane region" description="Helical" evidence="1">
    <location>
        <begin position="345"/>
        <end position="365"/>
    </location>
</feature>
<keyword evidence="1" id="KW-0472">Membrane</keyword>
<accession>A0A382AJS0</accession>
<feature type="non-terminal residue" evidence="3">
    <location>
        <position position="1"/>
    </location>
</feature>
<organism evidence="3">
    <name type="scientific">marine metagenome</name>
    <dbReference type="NCBI Taxonomy" id="408172"/>
    <lineage>
        <taxon>unclassified sequences</taxon>
        <taxon>metagenomes</taxon>
        <taxon>ecological metagenomes</taxon>
    </lineage>
</organism>
<dbReference type="SUPFAM" id="SSF51206">
    <property type="entry name" value="cAMP-binding domain-like"/>
    <property type="match status" value="1"/>
</dbReference>
<dbReference type="PRINTS" id="PR00103">
    <property type="entry name" value="CAMPKINASE"/>
</dbReference>
<feature type="transmembrane region" description="Helical" evidence="1">
    <location>
        <begin position="73"/>
        <end position="93"/>
    </location>
</feature>
<dbReference type="InterPro" id="IPR000595">
    <property type="entry name" value="cNMP-bd_dom"/>
</dbReference>
<dbReference type="PROSITE" id="PS50042">
    <property type="entry name" value="CNMP_BINDING_3"/>
    <property type="match status" value="1"/>
</dbReference>
<evidence type="ECO:0000259" key="2">
    <source>
        <dbReference type="PROSITE" id="PS50042"/>
    </source>
</evidence>
<feature type="transmembrane region" description="Helical" evidence="1">
    <location>
        <begin position="38"/>
        <end position="61"/>
    </location>
</feature>
<dbReference type="EMBL" id="UINC01025523">
    <property type="protein sequence ID" value="SVB01247.1"/>
    <property type="molecule type" value="Genomic_DNA"/>
</dbReference>
<feature type="transmembrane region" description="Helical" evidence="1">
    <location>
        <begin position="371"/>
        <end position="391"/>
    </location>
</feature>
<feature type="transmembrane region" description="Helical" evidence="1">
    <location>
        <begin position="412"/>
        <end position="433"/>
    </location>
</feature>
<dbReference type="AlphaFoldDB" id="A0A382AJS0"/>
<dbReference type="PANTHER" id="PTHR23011:SF28">
    <property type="entry name" value="CYCLIC NUCLEOTIDE-BINDING DOMAIN CONTAINING PROTEIN"/>
    <property type="match status" value="1"/>
</dbReference>
<dbReference type="SMART" id="SM00100">
    <property type="entry name" value="cNMP"/>
    <property type="match status" value="1"/>
</dbReference>
<name>A0A382AJS0_9ZZZZ</name>
<evidence type="ECO:0000256" key="1">
    <source>
        <dbReference type="SAM" id="Phobius"/>
    </source>
</evidence>
<dbReference type="Pfam" id="PF00027">
    <property type="entry name" value="cNMP_binding"/>
    <property type="match status" value="1"/>
</dbReference>
<feature type="transmembrane region" description="Helical" evidence="1">
    <location>
        <begin position="472"/>
        <end position="490"/>
    </location>
</feature>
<reference evidence="3" key="1">
    <citation type="submission" date="2018-05" db="EMBL/GenBank/DDBJ databases">
        <authorList>
            <person name="Lanie J.A."/>
            <person name="Ng W.-L."/>
            <person name="Kazmierczak K.M."/>
            <person name="Andrzejewski T.M."/>
            <person name="Davidsen T.M."/>
            <person name="Wayne K.J."/>
            <person name="Tettelin H."/>
            <person name="Glass J.I."/>
            <person name="Rusch D."/>
            <person name="Podicherti R."/>
            <person name="Tsui H.-C.T."/>
            <person name="Winkler M.E."/>
        </authorList>
    </citation>
    <scope>NUCLEOTIDE SEQUENCE</scope>
</reference>
<dbReference type="InterPro" id="IPR018490">
    <property type="entry name" value="cNMP-bd_dom_sf"/>
</dbReference>
<gene>
    <name evidence="3" type="ORF">METZ01_LOCUS154101</name>
</gene>